<comment type="similarity">
    <text evidence="1">Belongs to the class-I fumarase family.</text>
</comment>
<evidence type="ECO:0000256" key="5">
    <source>
        <dbReference type="ARBA" id="ARBA00023014"/>
    </source>
</evidence>
<keyword evidence="2" id="KW-0004">4Fe-4S</keyword>
<feature type="domain" description="Fe-S hydro-lyase tartrate dehydratase alpha-type catalytic" evidence="7">
    <location>
        <begin position="11"/>
        <end position="279"/>
    </location>
</feature>
<dbReference type="Pfam" id="PF05681">
    <property type="entry name" value="Fumerase"/>
    <property type="match status" value="1"/>
</dbReference>
<sequence length="281" mass="29838">MRTIEAAQITAAVAKLAVEANYNLSPDIYDALVAGREKEESPLGKEILGQLVTNACIAREEAMPICQDTGMAVVFVELGQDVHITGGSLADAVNAGVAKGYTEGYLRKSVVDDPLFDRKNTQDNTPAILHVELVPGDKLKIMLAPKGFGSENMSALKMFKPAEGVAGVKKFVVDTVFNAGSNPCPPIVVGVGIGGTMEKAALLAKKALLRPINRRNANPVYAKFEEELLELINETGVGPQGLGGRVTALAVNIEYFPTHIAGLPVAININCHATRHAEIEL</sequence>
<dbReference type="NCBIfam" id="TIGR00722">
    <property type="entry name" value="ttdA_fumA_fumB"/>
    <property type="match status" value="1"/>
</dbReference>
<reference evidence="9" key="1">
    <citation type="submission" date="2016-10" db="EMBL/GenBank/DDBJ databases">
        <authorList>
            <person name="Varghese N."/>
            <person name="Submissions S."/>
        </authorList>
    </citation>
    <scope>NUCLEOTIDE SEQUENCE [LARGE SCALE GENOMIC DNA]</scope>
    <source>
        <strain evidence="9">DSM 23256</strain>
    </source>
</reference>
<keyword evidence="4" id="KW-0408">Iron</keyword>
<dbReference type="InterPro" id="IPR051208">
    <property type="entry name" value="Class-I_Fumarase/Tartrate_DH"/>
</dbReference>
<dbReference type="GO" id="GO:0051539">
    <property type="term" value="F:4 iron, 4 sulfur cluster binding"/>
    <property type="evidence" value="ECO:0007669"/>
    <property type="project" value="UniProtKB-KW"/>
</dbReference>
<evidence type="ECO:0000256" key="2">
    <source>
        <dbReference type="ARBA" id="ARBA00022485"/>
    </source>
</evidence>
<dbReference type="GO" id="GO:0046872">
    <property type="term" value="F:metal ion binding"/>
    <property type="evidence" value="ECO:0007669"/>
    <property type="project" value="UniProtKB-KW"/>
</dbReference>
<proteinExistence type="inferred from homology"/>
<keyword evidence="5" id="KW-0411">Iron-sulfur</keyword>
<keyword evidence="3" id="KW-0479">Metal-binding</keyword>
<dbReference type="OrthoDB" id="9798978at2"/>
<dbReference type="NCBIfam" id="NF004885">
    <property type="entry name" value="PRK06246.1"/>
    <property type="match status" value="1"/>
</dbReference>
<evidence type="ECO:0000256" key="4">
    <source>
        <dbReference type="ARBA" id="ARBA00023004"/>
    </source>
</evidence>
<dbReference type="EMBL" id="FNBU01000007">
    <property type="protein sequence ID" value="SDF31912.1"/>
    <property type="molecule type" value="Genomic_DNA"/>
</dbReference>
<dbReference type="PANTHER" id="PTHR30389:SF17">
    <property type="entry name" value="L(+)-TARTRATE DEHYDRATASE SUBUNIT ALPHA-RELATED"/>
    <property type="match status" value="1"/>
</dbReference>
<keyword evidence="9" id="KW-1185">Reference proteome</keyword>
<name>A0A1G7K462_9FIRM</name>
<evidence type="ECO:0000313" key="9">
    <source>
        <dbReference type="Proteomes" id="UP000243333"/>
    </source>
</evidence>
<evidence type="ECO:0000256" key="3">
    <source>
        <dbReference type="ARBA" id="ARBA00022723"/>
    </source>
</evidence>
<dbReference type="AlphaFoldDB" id="A0A1G7K462"/>
<dbReference type="RefSeq" id="WP_093688989.1">
    <property type="nucleotide sequence ID" value="NZ_FNBU01000007.1"/>
</dbReference>
<dbReference type="GO" id="GO:0016829">
    <property type="term" value="F:lyase activity"/>
    <property type="evidence" value="ECO:0007669"/>
    <property type="project" value="UniProtKB-KW"/>
</dbReference>
<dbReference type="PANTHER" id="PTHR30389">
    <property type="entry name" value="FUMARATE HYDRATASE-RELATED"/>
    <property type="match status" value="1"/>
</dbReference>
<keyword evidence="6" id="KW-0456">Lyase</keyword>
<gene>
    <name evidence="8" type="ORF">SAMN05660235_01168</name>
</gene>
<evidence type="ECO:0000259" key="7">
    <source>
        <dbReference type="Pfam" id="PF05681"/>
    </source>
</evidence>
<organism evidence="8 9">
    <name type="scientific">Sporolituus thermophilus DSM 23256</name>
    <dbReference type="NCBI Taxonomy" id="1123285"/>
    <lineage>
        <taxon>Bacteria</taxon>
        <taxon>Bacillati</taxon>
        <taxon>Bacillota</taxon>
        <taxon>Negativicutes</taxon>
        <taxon>Selenomonadales</taxon>
        <taxon>Sporomusaceae</taxon>
        <taxon>Sporolituus</taxon>
    </lineage>
</organism>
<protein>
    <submittedName>
        <fullName evidence="8">Fumarate hydratase subunit alpha</fullName>
    </submittedName>
</protein>
<evidence type="ECO:0000313" key="8">
    <source>
        <dbReference type="EMBL" id="SDF31912.1"/>
    </source>
</evidence>
<dbReference type="Proteomes" id="UP000243333">
    <property type="component" value="Unassembled WGS sequence"/>
</dbReference>
<evidence type="ECO:0000256" key="1">
    <source>
        <dbReference type="ARBA" id="ARBA00008876"/>
    </source>
</evidence>
<dbReference type="STRING" id="1123285.SAMN05660235_01168"/>
<dbReference type="InterPro" id="IPR004646">
    <property type="entry name" value="Fe-S_hydro-lyase_TtdA-typ_cat"/>
</dbReference>
<evidence type="ECO:0000256" key="6">
    <source>
        <dbReference type="ARBA" id="ARBA00023239"/>
    </source>
</evidence>
<accession>A0A1G7K462</accession>